<dbReference type="EMBL" id="JAUJFL010000002">
    <property type="protein sequence ID" value="KAK2611750.1"/>
    <property type="molecule type" value="Genomic_DNA"/>
</dbReference>
<name>A0AAD9SNA0_PHOAM</name>
<gene>
    <name evidence="2" type="ORF">N8I77_005074</name>
</gene>
<dbReference type="Proteomes" id="UP001265746">
    <property type="component" value="Unassembled WGS sequence"/>
</dbReference>
<protein>
    <recommendedName>
        <fullName evidence="1">DUF7779 domain-containing protein</fullName>
    </recommendedName>
</protein>
<comment type="caution">
    <text evidence="2">The sequence shown here is derived from an EMBL/GenBank/DDBJ whole genome shotgun (WGS) entry which is preliminary data.</text>
</comment>
<evidence type="ECO:0000313" key="3">
    <source>
        <dbReference type="Proteomes" id="UP001265746"/>
    </source>
</evidence>
<organism evidence="2 3">
    <name type="scientific">Phomopsis amygdali</name>
    <name type="common">Fusicoccum amygdali</name>
    <dbReference type="NCBI Taxonomy" id="1214568"/>
    <lineage>
        <taxon>Eukaryota</taxon>
        <taxon>Fungi</taxon>
        <taxon>Dikarya</taxon>
        <taxon>Ascomycota</taxon>
        <taxon>Pezizomycotina</taxon>
        <taxon>Sordariomycetes</taxon>
        <taxon>Sordariomycetidae</taxon>
        <taxon>Diaporthales</taxon>
        <taxon>Diaporthaceae</taxon>
        <taxon>Diaporthe</taxon>
    </lineage>
</organism>
<evidence type="ECO:0000259" key="1">
    <source>
        <dbReference type="Pfam" id="PF25000"/>
    </source>
</evidence>
<dbReference type="InterPro" id="IPR056681">
    <property type="entry name" value="DUF7779"/>
</dbReference>
<dbReference type="SUPFAM" id="SSF48452">
    <property type="entry name" value="TPR-like"/>
    <property type="match status" value="1"/>
</dbReference>
<dbReference type="InterPro" id="IPR011990">
    <property type="entry name" value="TPR-like_helical_dom_sf"/>
</dbReference>
<dbReference type="Pfam" id="PF25000">
    <property type="entry name" value="DUF7779"/>
    <property type="match status" value="1"/>
</dbReference>
<accession>A0AAD9SNA0</accession>
<evidence type="ECO:0000313" key="2">
    <source>
        <dbReference type="EMBL" id="KAK2611750.1"/>
    </source>
</evidence>
<dbReference type="Gene3D" id="1.25.40.10">
    <property type="entry name" value="Tetratricopeptide repeat domain"/>
    <property type="match status" value="1"/>
</dbReference>
<keyword evidence="3" id="KW-1185">Reference proteome</keyword>
<sequence length="523" mass="58987">MASRNTTSLGERMAQLSLASDNGVGDLLPSAGALLKVLSYLNAKEIQEEIVFVGMRSVALPNFPATTRAYLDARAALVNAGMVTHAISSRTLKIKTYARARAMQDMSNGKKESRLAFDAAVVLLSAGWPFLTTQNVNSVTRLGTVRKFMPHVVALRSACMDLEAAEVVPDMRFCALLQEEAWLEILQTNIRDMHLECYSHCLPMAHRIIRYHQLAFIEPIRKDEYSKLLMNQARLQGIAASLLGQEQEAFGFLRVWVNTLRARFNTLGEREDERMLAFVYNETGMQEMRKTVDDTQRALQSFELARETVDRLKGPRELVFDFALPIVNEALMYAHHCNDFETAERILTPLLGENCQIDDETSLETGIILFAMGTVKAHLGKRNIFKSKIALGLLKRALAVLENTHGETALFTLAATYRLAATLYEQNEYDEAIVNLDKINLAFKDYRRSFDSVRGADILLQKGRALWKSGRALLALGEENMELEAQEVLDESKQIHWDVTGRVGGDSDVIEDRWDCLIYHLYR</sequence>
<feature type="domain" description="DUF7779" evidence="1">
    <location>
        <begin position="26"/>
        <end position="108"/>
    </location>
</feature>
<dbReference type="AlphaFoldDB" id="A0AAD9SNA0"/>
<proteinExistence type="predicted"/>
<reference evidence="2" key="1">
    <citation type="submission" date="2023-06" db="EMBL/GenBank/DDBJ databases">
        <authorList>
            <person name="Noh H."/>
        </authorList>
    </citation>
    <scope>NUCLEOTIDE SEQUENCE</scope>
    <source>
        <strain evidence="2">DUCC20226</strain>
    </source>
</reference>